<sequence length="76" mass="9172">MKKTIIYCDICGNETKDSYAIDVKWWSDAGYQRYDICNECKERTWLFVSDEEIEKRNLSQRGKTFLGFLRMIFKNK</sequence>
<keyword evidence="2" id="KW-1185">Reference proteome</keyword>
<organism evidence="1 2">
    <name type="scientific">Bacillus phage vB_BcoS-136</name>
    <dbReference type="NCBI Taxonomy" id="2419619"/>
    <lineage>
        <taxon>Viruses</taxon>
        <taxon>Duplodnaviria</taxon>
        <taxon>Heunggongvirae</taxon>
        <taxon>Uroviricota</taxon>
        <taxon>Caudoviricetes</taxon>
        <taxon>Heleneionescovirinae</taxon>
        <taxon>Kenyattavirus</taxon>
        <taxon>Kenyattavirus kv136</taxon>
    </lineage>
</organism>
<dbReference type="Proteomes" id="UP000274199">
    <property type="component" value="Segment"/>
</dbReference>
<evidence type="ECO:0000313" key="2">
    <source>
        <dbReference type="Proteomes" id="UP000274199"/>
    </source>
</evidence>
<gene>
    <name evidence="1" type="ORF">vBBcoS136_00231</name>
</gene>
<reference evidence="1 2" key="1">
    <citation type="submission" date="2018-09" db="EMBL/GenBank/DDBJ databases">
        <title>Comparative Genomic Analysis of Eight Novel Haloalkaliphilic Bacteriophages from Lake Elmenteita, Kenya.</title>
        <authorList>
            <person name="Akhwale J.K."/>
        </authorList>
    </citation>
    <scope>NUCLEOTIDE SEQUENCE [LARGE SCALE GENOMIC DNA]</scope>
</reference>
<proteinExistence type="predicted"/>
<name>A0A3G3BVQ4_9CAUD</name>
<accession>A0A3G3BVQ4</accession>
<dbReference type="EMBL" id="MH884508">
    <property type="protein sequence ID" value="AYP68345.1"/>
    <property type="molecule type" value="Genomic_DNA"/>
</dbReference>
<protein>
    <submittedName>
        <fullName evidence="1">Uncharacterized protein</fullName>
    </submittedName>
</protein>
<evidence type="ECO:0000313" key="1">
    <source>
        <dbReference type="EMBL" id="AYP68345.1"/>
    </source>
</evidence>